<dbReference type="EMBL" id="JAUKPO010000020">
    <property type="protein sequence ID" value="MDO1449592.1"/>
    <property type="molecule type" value="Genomic_DNA"/>
</dbReference>
<evidence type="ECO:0000256" key="1">
    <source>
        <dbReference type="SAM" id="Phobius"/>
    </source>
</evidence>
<evidence type="ECO:0000313" key="3">
    <source>
        <dbReference type="Proteomes" id="UP001168528"/>
    </source>
</evidence>
<name>A0ABT8RFV2_9BACT</name>
<gene>
    <name evidence="2" type="ORF">Q0590_25165</name>
</gene>
<evidence type="ECO:0008006" key="4">
    <source>
        <dbReference type="Google" id="ProtNLM"/>
    </source>
</evidence>
<proteinExistence type="predicted"/>
<sequence length="91" mass="9806">MVSAILGAASGGLNVAGSLIKGKQDMKLQDNQNAANLTMAALQQKQQAQQLAAQQQAQAAKQKQQQLYFGLAALLIAFIFLGFVLYLKKRK</sequence>
<keyword evidence="1" id="KW-1133">Transmembrane helix</keyword>
<keyword evidence="1" id="KW-0472">Membrane</keyword>
<reference evidence="2" key="1">
    <citation type="submission" date="2023-07" db="EMBL/GenBank/DDBJ databases">
        <title>The genome sequence of Rhodocytophaga aerolata KACC 12507.</title>
        <authorList>
            <person name="Zhang X."/>
        </authorList>
    </citation>
    <scope>NUCLEOTIDE SEQUENCE</scope>
    <source>
        <strain evidence="2">KACC 12507</strain>
    </source>
</reference>
<accession>A0ABT8RFV2</accession>
<keyword evidence="1" id="KW-0812">Transmembrane</keyword>
<protein>
    <recommendedName>
        <fullName evidence="4">LPXTG cell wall anchor domain-containing protein</fullName>
    </recommendedName>
</protein>
<organism evidence="2 3">
    <name type="scientific">Rhodocytophaga aerolata</name>
    <dbReference type="NCBI Taxonomy" id="455078"/>
    <lineage>
        <taxon>Bacteria</taxon>
        <taxon>Pseudomonadati</taxon>
        <taxon>Bacteroidota</taxon>
        <taxon>Cytophagia</taxon>
        <taxon>Cytophagales</taxon>
        <taxon>Rhodocytophagaceae</taxon>
        <taxon>Rhodocytophaga</taxon>
    </lineage>
</organism>
<dbReference type="RefSeq" id="WP_302040396.1">
    <property type="nucleotide sequence ID" value="NZ_JAUKPO010000020.1"/>
</dbReference>
<dbReference type="Proteomes" id="UP001168528">
    <property type="component" value="Unassembled WGS sequence"/>
</dbReference>
<keyword evidence="3" id="KW-1185">Reference proteome</keyword>
<feature type="transmembrane region" description="Helical" evidence="1">
    <location>
        <begin position="67"/>
        <end position="87"/>
    </location>
</feature>
<evidence type="ECO:0000313" key="2">
    <source>
        <dbReference type="EMBL" id="MDO1449592.1"/>
    </source>
</evidence>
<comment type="caution">
    <text evidence="2">The sequence shown here is derived from an EMBL/GenBank/DDBJ whole genome shotgun (WGS) entry which is preliminary data.</text>
</comment>